<name>A0ABM6GI30_9BIFI</name>
<evidence type="ECO:0000313" key="1">
    <source>
        <dbReference type="EMBL" id="APW18369.1"/>
    </source>
</evidence>
<reference evidence="2" key="1">
    <citation type="submission" date="2017-01" db="EMBL/GenBank/DDBJ databases">
        <title>Gardnerella vaginalis bacteremia associated with severe acute encephalopathy in a young female patient: Case Report and characterization of the isolate.</title>
        <authorList>
            <person name="Tankovic J."/>
            <person name="Timinskas A."/>
            <person name="Zilnyte M."/>
            <person name="Janulaitiene M."/>
            <person name="Zvirbliene A."/>
            <person name="Pleckaityte M."/>
        </authorList>
    </citation>
    <scope>NUCLEOTIDE SEQUENCE [LARGE SCALE GENOMIC DNA]</scope>
    <source>
        <strain evidence="2">GV37</strain>
    </source>
</reference>
<dbReference type="EMBL" id="CP019058">
    <property type="protein sequence ID" value="APW18369.1"/>
    <property type="molecule type" value="Genomic_DNA"/>
</dbReference>
<accession>A0ABM6GI30</accession>
<dbReference type="Proteomes" id="UP000186260">
    <property type="component" value="Chromosome"/>
</dbReference>
<protein>
    <submittedName>
        <fullName evidence="1">Uncharacterized protein</fullName>
    </submittedName>
</protein>
<gene>
    <name evidence="1" type="ORF">BVL65_01840</name>
</gene>
<evidence type="ECO:0000313" key="2">
    <source>
        <dbReference type="Proteomes" id="UP000186260"/>
    </source>
</evidence>
<sequence>MADTWAVWETASATIYLSTAQRITLQTRDKFPTFGAYNDDKPSKCETDSPHLECQTTSSHYKRSLTKLALEVHWTSNLSEFPLRVAFARAVLRSSRPSRQREKSCARLE</sequence>
<keyword evidence="2" id="KW-1185">Reference proteome</keyword>
<organism evidence="1 2">
    <name type="scientific">Gardnerella swidsinskii</name>
    <dbReference type="NCBI Taxonomy" id="2792979"/>
    <lineage>
        <taxon>Bacteria</taxon>
        <taxon>Bacillati</taxon>
        <taxon>Actinomycetota</taxon>
        <taxon>Actinomycetes</taxon>
        <taxon>Bifidobacteriales</taxon>
        <taxon>Bifidobacteriaceae</taxon>
        <taxon>Gardnerella</taxon>
    </lineage>
</organism>
<proteinExistence type="predicted"/>